<protein>
    <recommendedName>
        <fullName evidence="4">Asteroid domain-containing protein</fullName>
    </recommendedName>
</protein>
<name>A0A7R8Z0T8_HERIL</name>
<reference evidence="2 3" key="1">
    <citation type="submission" date="2020-11" db="EMBL/GenBank/DDBJ databases">
        <authorList>
            <person name="Wallbank WR R."/>
            <person name="Pardo Diaz C."/>
            <person name="Kozak K."/>
            <person name="Martin S."/>
            <person name="Jiggins C."/>
            <person name="Moest M."/>
            <person name="Warren A I."/>
            <person name="Generalovic N T."/>
            <person name="Byers J.R.P. K."/>
            <person name="Montejo-Kovacevich G."/>
            <person name="Yen C E."/>
        </authorList>
    </citation>
    <scope>NUCLEOTIDE SEQUENCE [LARGE SCALE GENOMIC DNA]</scope>
</reference>
<comment type="similarity">
    <text evidence="1">Belongs to the constitutive coactivator of PPAR-gamma family.</text>
</comment>
<evidence type="ECO:0000313" key="3">
    <source>
        <dbReference type="Proteomes" id="UP000594454"/>
    </source>
</evidence>
<dbReference type="AlphaFoldDB" id="A0A7R8Z0T8"/>
<dbReference type="Proteomes" id="UP000594454">
    <property type="component" value="Chromosome 6"/>
</dbReference>
<dbReference type="InterPro" id="IPR026784">
    <property type="entry name" value="Coact_PPARg"/>
</dbReference>
<dbReference type="InParanoid" id="A0A7R8Z0T8"/>
<dbReference type="PANTHER" id="PTHR15976">
    <property type="entry name" value="CONSTITUTIVE COACTIVATOR OF PEROXISOME PROLIFERATOR-ACTIVATED RECEPTOR GAMMA"/>
    <property type="match status" value="1"/>
</dbReference>
<dbReference type="EMBL" id="LR899014">
    <property type="protein sequence ID" value="CAD7091866.1"/>
    <property type="molecule type" value="Genomic_DNA"/>
</dbReference>
<evidence type="ECO:0000313" key="2">
    <source>
        <dbReference type="EMBL" id="CAD7091866.1"/>
    </source>
</evidence>
<dbReference type="Gene3D" id="3.40.50.1010">
    <property type="entry name" value="5'-nuclease"/>
    <property type="match status" value="1"/>
</dbReference>
<dbReference type="SUPFAM" id="SSF88723">
    <property type="entry name" value="PIN domain-like"/>
    <property type="match status" value="1"/>
</dbReference>
<proteinExistence type="inferred from homology"/>
<dbReference type="PANTHER" id="PTHR15976:SF16">
    <property type="entry name" value="ASTEROID DOMAIN-CONTAINING PROTEIN"/>
    <property type="match status" value="1"/>
</dbReference>
<accession>A0A7R8Z0T8</accession>
<gene>
    <name evidence="2" type="ORF">HERILL_LOCUS14264</name>
</gene>
<evidence type="ECO:0000256" key="1">
    <source>
        <dbReference type="ARBA" id="ARBA00009495"/>
    </source>
</evidence>
<dbReference type="OMA" id="IDLMAMF"/>
<dbReference type="GO" id="GO:0005634">
    <property type="term" value="C:nucleus"/>
    <property type="evidence" value="ECO:0007669"/>
    <property type="project" value="TreeGrafter"/>
</dbReference>
<keyword evidence="3" id="KW-1185">Reference proteome</keyword>
<sequence length="547" mass="62628">MGVRGLQTFLRTKVKDGVVPIEIADEVEKYKRSHNGKKPLIVIDLLTLQSSFHENNEELILGGRYDIYAINFQSTMRKLDLLDVELAFFIDGTSSEDKIPKRLERRIQEYNRAAPALSEISSFGFPTESTLSMMNLRLPTPFLTYIPSLAREFGTVHVSVLNDCDVEAAEYATKNDALAILTNDTDYLIFEGPWHFWSSTDLNINTLTTNKFNRDALRAHLNLRSEQMAIMATLAGNDFVSSSSFPDFNEIAWLIQSKNLSVNDYKTISGIRPDLPIDSIKASLKSYSYSALNKEYPSDLLKVASQSSGIMNYAMLADRKLIISAPYFDLAKSDMQPFFDLIRPLLRRVMGILLRHEHGPVSRTFYGKLHPMNYEKIILEPEYPPDDVPPLTMLLADNEELDSNLDETRMKLACWAISPVLTLDTFRQLPPKKVAFVTTLFYLVKKGQISIDEADCLLLACGMCKKQFSGDKSIKERDARIAFLFTYTLVYIQNCYHAVGLKKFCLLVPFNGVVFHYFRKKWDLQDRKYKDEVMKPFIDLRIYDMEN</sequence>
<organism evidence="2 3">
    <name type="scientific">Hermetia illucens</name>
    <name type="common">Black soldier fly</name>
    <dbReference type="NCBI Taxonomy" id="343691"/>
    <lineage>
        <taxon>Eukaryota</taxon>
        <taxon>Metazoa</taxon>
        <taxon>Ecdysozoa</taxon>
        <taxon>Arthropoda</taxon>
        <taxon>Hexapoda</taxon>
        <taxon>Insecta</taxon>
        <taxon>Pterygota</taxon>
        <taxon>Neoptera</taxon>
        <taxon>Endopterygota</taxon>
        <taxon>Diptera</taxon>
        <taxon>Brachycera</taxon>
        <taxon>Stratiomyomorpha</taxon>
        <taxon>Stratiomyidae</taxon>
        <taxon>Hermetiinae</taxon>
        <taxon>Hermetia</taxon>
    </lineage>
</organism>
<evidence type="ECO:0008006" key="4">
    <source>
        <dbReference type="Google" id="ProtNLM"/>
    </source>
</evidence>
<dbReference type="InterPro" id="IPR029060">
    <property type="entry name" value="PIN-like_dom_sf"/>
</dbReference>
<dbReference type="OrthoDB" id="8065123at2759"/>